<keyword evidence="1" id="KW-1133">Transmembrane helix</keyword>
<geneLocation type="plasmid" evidence="2 3">
    <name>pBFI_1</name>
</geneLocation>
<dbReference type="AlphaFoldDB" id="A0AAN0SRT0"/>
<protein>
    <submittedName>
        <fullName evidence="2">Uncharacterized protein</fullName>
    </submittedName>
</protein>
<proteinExistence type="predicted"/>
<dbReference type="Proteomes" id="UP000031861">
    <property type="component" value="Plasmid pBFI_1"/>
</dbReference>
<keyword evidence="1" id="KW-0472">Membrane</keyword>
<keyword evidence="2" id="KW-0614">Plasmid</keyword>
<feature type="transmembrane region" description="Helical" evidence="1">
    <location>
        <begin position="7"/>
        <end position="30"/>
    </location>
</feature>
<evidence type="ECO:0000313" key="2">
    <source>
        <dbReference type="EMBL" id="AJI08807.1"/>
    </source>
</evidence>
<evidence type="ECO:0000313" key="3">
    <source>
        <dbReference type="Proteomes" id="UP000031861"/>
    </source>
</evidence>
<name>A0AAN0SRT0_BACCE</name>
<accession>A0AAN0SRT0</accession>
<evidence type="ECO:0000256" key="1">
    <source>
        <dbReference type="SAM" id="Phobius"/>
    </source>
</evidence>
<reference evidence="2 3" key="1">
    <citation type="journal article" date="2015" name="Genome Announc.">
        <title>Complete genome sequences for 35 biothreat assay-relevant bacillus species.</title>
        <authorList>
            <person name="Johnson S.L."/>
            <person name="Daligault H.E."/>
            <person name="Davenport K.W."/>
            <person name="Jaissle J."/>
            <person name="Frey K.G."/>
            <person name="Ladner J.T."/>
            <person name="Broomall S.M."/>
            <person name="Bishop-Lilly K.A."/>
            <person name="Bruce D.C."/>
            <person name="Gibbons H.S."/>
            <person name="Coyne S.R."/>
            <person name="Lo C.C."/>
            <person name="Meincke L."/>
            <person name="Munk A.C."/>
            <person name="Koroleva G.I."/>
            <person name="Rosenzweig C.N."/>
            <person name="Palacios G.F."/>
            <person name="Redden C.L."/>
            <person name="Minogue T.D."/>
            <person name="Chain P.S."/>
        </authorList>
    </citation>
    <scope>NUCLEOTIDE SEQUENCE [LARGE SCALE GENOMIC DNA]</scope>
    <source>
        <strain evidence="2 3">03BB108</strain>
    </source>
</reference>
<organism evidence="2 3">
    <name type="scientific">Bacillus cereus 03BB108</name>
    <dbReference type="NCBI Taxonomy" id="451709"/>
    <lineage>
        <taxon>Bacteria</taxon>
        <taxon>Bacillati</taxon>
        <taxon>Bacillota</taxon>
        <taxon>Bacilli</taxon>
        <taxon>Bacillales</taxon>
        <taxon>Bacillaceae</taxon>
        <taxon>Bacillus</taxon>
        <taxon>Bacillus cereus group</taxon>
    </lineage>
</organism>
<keyword evidence="1" id="KW-0812">Transmembrane</keyword>
<gene>
    <name evidence="2" type="ORF">AK40_5597</name>
</gene>
<dbReference type="EMBL" id="CP009639">
    <property type="protein sequence ID" value="AJI08807.1"/>
    <property type="molecule type" value="Genomic_DNA"/>
</dbReference>
<sequence length="110" mass="13447">MRKNNELYILKVIIILSSPIWIILIAQWALEMFDEDTWKRRHMDLELKLYDCKELYTGYNSRGDGKAPLKGDRIHSKDKCKKFREELNVFHKKLYNEEYPYDWKMDDISR</sequence>